<dbReference type="EMBL" id="JACHDB010000001">
    <property type="protein sequence ID" value="MBB5431436.1"/>
    <property type="molecule type" value="Genomic_DNA"/>
</dbReference>
<proteinExistence type="predicted"/>
<evidence type="ECO:0000313" key="1">
    <source>
        <dbReference type="EMBL" id="MBB5431436.1"/>
    </source>
</evidence>
<keyword evidence="2" id="KW-1185">Reference proteome</keyword>
<sequence length="76" mass="8526">MSILQPGMKRIRLDVPDVPEFSAVRDLDGSFAEVADPRDRYRFKRGDRTVVFEATGESFTEEGTEVAVFSAVRVAM</sequence>
<dbReference type="AlphaFoldDB" id="A0A7W8QL16"/>
<accession>A0A7W8QL16</accession>
<gene>
    <name evidence="1" type="ORF">HDA36_001520</name>
</gene>
<evidence type="ECO:0000313" key="2">
    <source>
        <dbReference type="Proteomes" id="UP000572635"/>
    </source>
</evidence>
<reference evidence="1 2" key="1">
    <citation type="submission" date="2020-08" db="EMBL/GenBank/DDBJ databases">
        <title>Sequencing the genomes of 1000 actinobacteria strains.</title>
        <authorList>
            <person name="Klenk H.-P."/>
        </authorList>
    </citation>
    <scope>NUCLEOTIDE SEQUENCE [LARGE SCALE GENOMIC DNA]</scope>
    <source>
        <strain evidence="1 2">DSM 44551</strain>
    </source>
</reference>
<dbReference type="RefSeq" id="WP_312893518.1">
    <property type="nucleotide sequence ID" value="NZ_BAAAJD010000050.1"/>
</dbReference>
<name>A0A7W8QL16_9ACTN</name>
<organism evidence="1 2">
    <name type="scientific">Nocardiopsis composta</name>
    <dbReference type="NCBI Taxonomy" id="157465"/>
    <lineage>
        <taxon>Bacteria</taxon>
        <taxon>Bacillati</taxon>
        <taxon>Actinomycetota</taxon>
        <taxon>Actinomycetes</taxon>
        <taxon>Streptosporangiales</taxon>
        <taxon>Nocardiopsidaceae</taxon>
        <taxon>Nocardiopsis</taxon>
    </lineage>
</organism>
<protein>
    <submittedName>
        <fullName evidence="1">Uncharacterized protein</fullName>
    </submittedName>
</protein>
<comment type="caution">
    <text evidence="1">The sequence shown here is derived from an EMBL/GenBank/DDBJ whole genome shotgun (WGS) entry which is preliminary data.</text>
</comment>
<dbReference type="Proteomes" id="UP000572635">
    <property type="component" value="Unassembled WGS sequence"/>
</dbReference>